<protein>
    <recommendedName>
        <fullName evidence="2">UPF0178 protein Mal52_34330</fullName>
    </recommendedName>
</protein>
<dbReference type="EMBL" id="CP036276">
    <property type="protein sequence ID" value="QDU44947.1"/>
    <property type="molecule type" value="Genomic_DNA"/>
</dbReference>
<dbReference type="AlphaFoldDB" id="A0A517ZR51"/>
<keyword evidence="4" id="KW-1185">Reference proteome</keyword>
<organism evidence="3 4">
    <name type="scientific">Symmachiella dynata</name>
    <dbReference type="NCBI Taxonomy" id="2527995"/>
    <lineage>
        <taxon>Bacteria</taxon>
        <taxon>Pseudomonadati</taxon>
        <taxon>Planctomycetota</taxon>
        <taxon>Planctomycetia</taxon>
        <taxon>Planctomycetales</taxon>
        <taxon>Planctomycetaceae</taxon>
        <taxon>Symmachiella</taxon>
    </lineage>
</organism>
<dbReference type="RefSeq" id="WP_145377228.1">
    <property type="nucleotide sequence ID" value="NZ_CP036276.1"/>
</dbReference>
<comment type="similarity">
    <text evidence="1 2">Belongs to the UPF0178 family.</text>
</comment>
<evidence type="ECO:0000313" key="3">
    <source>
        <dbReference type="EMBL" id="QDU44947.1"/>
    </source>
</evidence>
<accession>A0A517ZR51</accession>
<dbReference type="PANTHER" id="PTHR35146">
    <property type="entry name" value="UPF0178 PROTEIN YAII"/>
    <property type="match status" value="1"/>
</dbReference>
<dbReference type="InterPro" id="IPR003791">
    <property type="entry name" value="UPF0178"/>
</dbReference>
<sequence length="150" mass="16571">MTKIFVDGDACPVKEEVYRVAKRYKLSVTLVANAPMRVPTADWLTLVVVKGHYEAADDWIAEQVAGDDIVITADIPLASRCLEKQAHVLDSRGGKFSAESIGSALASRELMTQLRDLGTITGGPPPFSKQDRSQFLQTLDQTIQKLRRKK</sequence>
<dbReference type="NCBIfam" id="NF001095">
    <property type="entry name" value="PRK00124.1"/>
    <property type="match status" value="1"/>
</dbReference>
<evidence type="ECO:0000313" key="4">
    <source>
        <dbReference type="Proteomes" id="UP000319383"/>
    </source>
</evidence>
<evidence type="ECO:0000256" key="2">
    <source>
        <dbReference type="HAMAP-Rule" id="MF_00489"/>
    </source>
</evidence>
<dbReference type="Pfam" id="PF02639">
    <property type="entry name" value="DUF188"/>
    <property type="match status" value="1"/>
</dbReference>
<dbReference type="KEGG" id="sdyn:Mal52_34330"/>
<name>A0A517ZR51_9PLAN</name>
<dbReference type="CDD" id="cd18720">
    <property type="entry name" value="PIN_YqxD-like"/>
    <property type="match status" value="1"/>
</dbReference>
<proteinExistence type="inferred from homology"/>
<dbReference type="PANTHER" id="PTHR35146:SF1">
    <property type="entry name" value="UPF0178 PROTEIN YAII"/>
    <property type="match status" value="1"/>
</dbReference>
<evidence type="ECO:0000256" key="1">
    <source>
        <dbReference type="ARBA" id="ARBA00008522"/>
    </source>
</evidence>
<dbReference type="HAMAP" id="MF_00489">
    <property type="entry name" value="UPF0178"/>
    <property type="match status" value="1"/>
</dbReference>
<gene>
    <name evidence="3" type="ORF">Mal52_34330</name>
</gene>
<reference evidence="3 4" key="1">
    <citation type="submission" date="2019-02" db="EMBL/GenBank/DDBJ databases">
        <title>Deep-cultivation of Planctomycetes and their phenomic and genomic characterization uncovers novel biology.</title>
        <authorList>
            <person name="Wiegand S."/>
            <person name="Jogler M."/>
            <person name="Boedeker C."/>
            <person name="Pinto D."/>
            <person name="Vollmers J."/>
            <person name="Rivas-Marin E."/>
            <person name="Kohn T."/>
            <person name="Peeters S.H."/>
            <person name="Heuer A."/>
            <person name="Rast P."/>
            <person name="Oberbeckmann S."/>
            <person name="Bunk B."/>
            <person name="Jeske O."/>
            <person name="Meyerdierks A."/>
            <person name="Storesund J.E."/>
            <person name="Kallscheuer N."/>
            <person name="Luecker S."/>
            <person name="Lage O.M."/>
            <person name="Pohl T."/>
            <person name="Merkel B.J."/>
            <person name="Hornburger P."/>
            <person name="Mueller R.-W."/>
            <person name="Bruemmer F."/>
            <person name="Labrenz M."/>
            <person name="Spormann A.M."/>
            <person name="Op den Camp H."/>
            <person name="Overmann J."/>
            <person name="Amann R."/>
            <person name="Jetten M.S.M."/>
            <person name="Mascher T."/>
            <person name="Medema M.H."/>
            <person name="Devos D.P."/>
            <person name="Kaster A.-K."/>
            <person name="Ovreas L."/>
            <person name="Rohde M."/>
            <person name="Galperin M.Y."/>
            <person name="Jogler C."/>
        </authorList>
    </citation>
    <scope>NUCLEOTIDE SEQUENCE [LARGE SCALE GENOMIC DNA]</scope>
    <source>
        <strain evidence="3 4">Mal52</strain>
    </source>
</reference>
<dbReference type="Proteomes" id="UP000319383">
    <property type="component" value="Chromosome"/>
</dbReference>